<reference evidence="2" key="1">
    <citation type="submission" date="2014-02" db="EMBL/GenBank/DDBJ databases">
        <title>Complete genome sequence and comparative genomic analysis of the nitrogen-fixing bacterium Leptospirillum ferriphilum YSK.</title>
        <authorList>
            <person name="Guo X."/>
            <person name="Yin H."/>
            <person name="Liang Y."/>
            <person name="Hu Q."/>
            <person name="Ma L."/>
            <person name="Xiao Y."/>
            <person name="Zhang X."/>
            <person name="Qiu G."/>
            <person name="Liu X."/>
        </authorList>
    </citation>
    <scope>NUCLEOTIDE SEQUENCE [LARGE SCALE GENOMIC DNA]</scope>
    <source>
        <strain evidence="2">YSK</strain>
    </source>
</reference>
<name>A0A059XXL8_9BACT</name>
<dbReference type="Proteomes" id="UP000027059">
    <property type="component" value="Chromosome"/>
</dbReference>
<dbReference type="HOGENOM" id="CLU_1159941_0_0_0"/>
<dbReference type="KEGG" id="lfp:Y981_08875"/>
<evidence type="ECO:0000313" key="1">
    <source>
        <dbReference type="EMBL" id="AIA31845.1"/>
    </source>
</evidence>
<evidence type="ECO:0000313" key="2">
    <source>
        <dbReference type="Proteomes" id="UP000027059"/>
    </source>
</evidence>
<reference evidence="1 2" key="2">
    <citation type="journal article" date="2015" name="Biomed. Res. Int.">
        <title>Effects of Arsenite Resistance on the Growth and Functional Gene Expression of Leptospirillum ferriphilum and Acidithiobacillus thiooxidans in Pure Culture and Coculture.</title>
        <authorList>
            <person name="Jiang H."/>
            <person name="Liang Y."/>
            <person name="Yin H."/>
            <person name="Xiao Y."/>
            <person name="Guo X."/>
            <person name="Xu Y."/>
            <person name="Hu Q."/>
            <person name="Liu H."/>
            <person name="Liu X."/>
        </authorList>
    </citation>
    <scope>NUCLEOTIDE SEQUENCE [LARGE SCALE GENOMIC DNA]</scope>
    <source>
        <strain evidence="1 2">YSK</strain>
    </source>
</reference>
<proteinExistence type="predicted"/>
<keyword evidence="2" id="KW-1185">Reference proteome</keyword>
<organism evidence="1 2">
    <name type="scientific">Leptospirillum ferriphilum YSK</name>
    <dbReference type="NCBI Taxonomy" id="1441628"/>
    <lineage>
        <taxon>Bacteria</taxon>
        <taxon>Pseudomonadati</taxon>
        <taxon>Nitrospirota</taxon>
        <taxon>Nitrospiria</taxon>
        <taxon>Nitrospirales</taxon>
        <taxon>Nitrospiraceae</taxon>
        <taxon>Leptospirillum</taxon>
    </lineage>
</organism>
<dbReference type="AlphaFoldDB" id="A0A059XXL8"/>
<dbReference type="EMBL" id="CP007243">
    <property type="protein sequence ID" value="AIA31845.1"/>
    <property type="molecule type" value="Genomic_DNA"/>
</dbReference>
<sequence>MCRQGSKVFWDPCSIWRMQNIGAGRLSAGGNPEDCGENYAGNRCAAQRFDRLKAEVVVLTDAASLFSPRKSIAFSAGSVFWARRPISNISKPIAPVFVSSVPRKRPVSSLFCLVAEGLWNRVLRKMGTGKGLYFVDLIIVVPKQRRRRPMFLGRPAPPARGIMEPYSTGSHAGGGQERFVHGGGCRSGCVSRSSGGSPWVHATCDDESAGEQSCARPRQSSQIFRLGSDCPAVCLSIRD</sequence>
<gene>
    <name evidence="1" type="ORF">Y981_08875</name>
</gene>
<protein>
    <submittedName>
        <fullName evidence="1">Uncharacterized protein</fullName>
    </submittedName>
</protein>
<accession>A0A059XXL8</accession>